<keyword evidence="4" id="KW-0067">ATP-binding</keyword>
<keyword evidence="2 7" id="KW-0436">Ligase</keyword>
<gene>
    <name evidence="7" type="primary">menE</name>
    <name evidence="7" type="ORF">NWF35_03955</name>
</gene>
<reference evidence="7" key="1">
    <citation type="submission" date="2022-08" db="EMBL/GenBank/DDBJ databases">
        <title>Polycladomyces zharkentsis sp. nov., a novel thermophilic CMC and starch-degrading bacterium isolated from a geothermal spring in Kazakhstan.</title>
        <authorList>
            <person name="Mashzhan A."/>
            <person name="Kistaubaeva A."/>
            <person name="Javier-Lopez R."/>
            <person name="Birkeland N.-K."/>
        </authorList>
    </citation>
    <scope>NUCLEOTIDE SEQUENCE</scope>
    <source>
        <strain evidence="7">KSR 13</strain>
    </source>
</reference>
<dbReference type="InterPro" id="IPR000873">
    <property type="entry name" value="AMP-dep_synth/lig_dom"/>
</dbReference>
<dbReference type="SUPFAM" id="SSF56801">
    <property type="entry name" value="Acetyl-CoA synthetase-like"/>
    <property type="match status" value="1"/>
</dbReference>
<organism evidence="7 8">
    <name type="scientific">Polycladomyces subterraneus</name>
    <dbReference type="NCBI Taxonomy" id="1016997"/>
    <lineage>
        <taxon>Bacteria</taxon>
        <taxon>Bacillati</taxon>
        <taxon>Bacillota</taxon>
        <taxon>Bacilli</taxon>
        <taxon>Bacillales</taxon>
        <taxon>Thermoactinomycetaceae</taxon>
        <taxon>Polycladomyces</taxon>
    </lineage>
</organism>
<evidence type="ECO:0000256" key="1">
    <source>
        <dbReference type="ARBA" id="ARBA00022428"/>
    </source>
</evidence>
<dbReference type="PROSITE" id="PS00455">
    <property type="entry name" value="AMP_BINDING"/>
    <property type="match status" value="1"/>
</dbReference>
<dbReference type="RefSeq" id="WP_301237776.1">
    <property type="nucleotide sequence ID" value="NZ_JANRHH010000019.1"/>
</dbReference>
<name>A0ABT8IJW7_9BACL</name>
<protein>
    <submittedName>
        <fullName evidence="7">O-succinylbenzoate--CoA ligase</fullName>
        <ecNumber evidence="7">6.2.1.26</ecNumber>
    </submittedName>
</protein>
<feature type="domain" description="AMP-dependent synthetase/ligase" evidence="5">
    <location>
        <begin position="11"/>
        <end position="374"/>
    </location>
</feature>
<dbReference type="EC" id="6.2.1.26" evidence="7"/>
<dbReference type="NCBIfam" id="NF004837">
    <property type="entry name" value="PRK06187.1"/>
    <property type="match status" value="1"/>
</dbReference>
<dbReference type="Gene3D" id="3.40.50.12780">
    <property type="entry name" value="N-terminal domain of ligase-like"/>
    <property type="match status" value="1"/>
</dbReference>
<dbReference type="InterPro" id="IPR045851">
    <property type="entry name" value="AMP-bd_C_sf"/>
</dbReference>
<evidence type="ECO:0000313" key="7">
    <source>
        <dbReference type="EMBL" id="MDN4593062.1"/>
    </source>
</evidence>
<dbReference type="Pfam" id="PF13193">
    <property type="entry name" value="AMP-binding_C"/>
    <property type="match status" value="1"/>
</dbReference>
<dbReference type="NCBIfam" id="TIGR01923">
    <property type="entry name" value="menE"/>
    <property type="match status" value="1"/>
</dbReference>
<dbReference type="InterPro" id="IPR020845">
    <property type="entry name" value="AMP-binding_CS"/>
</dbReference>
<dbReference type="CDD" id="cd17631">
    <property type="entry name" value="FACL_FadD13-like"/>
    <property type="match status" value="1"/>
</dbReference>
<dbReference type="Proteomes" id="UP001174196">
    <property type="component" value="Unassembled WGS sequence"/>
</dbReference>
<evidence type="ECO:0000259" key="6">
    <source>
        <dbReference type="Pfam" id="PF13193"/>
    </source>
</evidence>
<evidence type="ECO:0000256" key="3">
    <source>
        <dbReference type="ARBA" id="ARBA00022741"/>
    </source>
</evidence>
<dbReference type="InterPro" id="IPR042099">
    <property type="entry name" value="ANL_N_sf"/>
</dbReference>
<dbReference type="InterPro" id="IPR010192">
    <property type="entry name" value="MenE"/>
</dbReference>
<dbReference type="Gene3D" id="3.30.300.30">
    <property type="match status" value="1"/>
</dbReference>
<keyword evidence="3" id="KW-0547">Nucleotide-binding</keyword>
<evidence type="ECO:0000256" key="4">
    <source>
        <dbReference type="ARBA" id="ARBA00022840"/>
    </source>
</evidence>
<evidence type="ECO:0000259" key="5">
    <source>
        <dbReference type="Pfam" id="PF00501"/>
    </source>
</evidence>
<proteinExistence type="predicted"/>
<dbReference type="EMBL" id="JANRHH010000019">
    <property type="protein sequence ID" value="MDN4593062.1"/>
    <property type="molecule type" value="Genomic_DNA"/>
</dbReference>
<dbReference type="GO" id="GO:0008756">
    <property type="term" value="F:o-succinylbenzoate-CoA ligase activity"/>
    <property type="evidence" value="ECO:0007669"/>
    <property type="project" value="UniProtKB-EC"/>
</dbReference>
<comment type="caution">
    <text evidence="7">The sequence shown here is derived from an EMBL/GenBank/DDBJ whole genome shotgun (WGS) entry which is preliminary data.</text>
</comment>
<accession>A0ABT8IJW7</accession>
<keyword evidence="8" id="KW-1185">Reference proteome</keyword>
<dbReference type="PANTHER" id="PTHR43767:SF1">
    <property type="entry name" value="NONRIBOSOMAL PEPTIDE SYNTHASE PES1 (EUROFUNG)-RELATED"/>
    <property type="match status" value="1"/>
</dbReference>
<feature type="domain" description="AMP-binding enzyme C-terminal" evidence="6">
    <location>
        <begin position="424"/>
        <end position="500"/>
    </location>
</feature>
<dbReference type="InterPro" id="IPR025110">
    <property type="entry name" value="AMP-bd_C"/>
</dbReference>
<keyword evidence="1" id="KW-0474">Menaquinone biosynthesis</keyword>
<sequence length="516" mass="57508">MNVGGIGSWLTRRAEISGEKTALIFPGGSYTYSQLNRRVNRLAHALLQKGVRKGDRVAGILLNTPHFIEVLFACAKIGAIFVPVNFRLSPQEVKTILQDAGVHVAFYHTHFTHLLQPIRWETEVLHGIYVTMDPALSGMESDLEYEELIKGADDSEPGVHVGLEDIHLMMFTSGTTGKPKGAMLSHGNTVWNAINVFLSEINVESNDIILTVAPLFHIGGLNILTTPALYKGATVVLLPRFDPEEVIRTIDQEKITLLFLVPAMWAALMQSSFFDPTRLSSLRTLISGGAPCPLPVIRFYQDRGFCFLEGYGMTETAPSAMILGNADATRKNGSVGRPCIHVEARIVDDWDRDVPPGEIGELVLRGPNICKGYWNNITATEEAFRGGWFHTGDLARQDEEGFYYLVDRKKDMLISGGENIYPTEVEQVLYQHPNIREVAVIGIPDEKWGEIPMAVVALKEGAQPIDLKEIQDFCQGKLAKYKIPKRLRFVDELPRNATGKVLKRMLREEEIKVLES</sequence>
<dbReference type="Pfam" id="PF00501">
    <property type="entry name" value="AMP-binding"/>
    <property type="match status" value="1"/>
</dbReference>
<evidence type="ECO:0000313" key="8">
    <source>
        <dbReference type="Proteomes" id="UP001174196"/>
    </source>
</evidence>
<evidence type="ECO:0000256" key="2">
    <source>
        <dbReference type="ARBA" id="ARBA00022598"/>
    </source>
</evidence>
<dbReference type="InterPro" id="IPR050237">
    <property type="entry name" value="ATP-dep_AMP-bd_enzyme"/>
</dbReference>
<dbReference type="PANTHER" id="PTHR43767">
    <property type="entry name" value="LONG-CHAIN-FATTY-ACID--COA LIGASE"/>
    <property type="match status" value="1"/>
</dbReference>